<organism evidence="1 2">
    <name type="scientific">Nocardia arthritidis</name>
    <dbReference type="NCBI Taxonomy" id="228602"/>
    <lineage>
        <taxon>Bacteria</taxon>
        <taxon>Bacillati</taxon>
        <taxon>Actinomycetota</taxon>
        <taxon>Actinomycetes</taxon>
        <taxon>Mycobacteriales</taxon>
        <taxon>Nocardiaceae</taxon>
        <taxon>Nocardia</taxon>
    </lineage>
</organism>
<proteinExistence type="predicted"/>
<dbReference type="EMBL" id="CP046172">
    <property type="protein sequence ID" value="QIS16214.1"/>
    <property type="molecule type" value="Genomic_DNA"/>
</dbReference>
<gene>
    <name evidence="1" type="ORF">F5544_42025</name>
</gene>
<dbReference type="RefSeq" id="WP_203217466.1">
    <property type="nucleotide sequence ID" value="NZ_CP046172.1"/>
</dbReference>
<keyword evidence="2" id="KW-1185">Reference proteome</keyword>
<accession>A0A6G9YSN6</accession>
<dbReference type="Proteomes" id="UP000503540">
    <property type="component" value="Chromosome"/>
</dbReference>
<protein>
    <submittedName>
        <fullName evidence="1">Uncharacterized protein</fullName>
    </submittedName>
</protein>
<evidence type="ECO:0000313" key="1">
    <source>
        <dbReference type="EMBL" id="QIS16214.1"/>
    </source>
</evidence>
<evidence type="ECO:0000313" key="2">
    <source>
        <dbReference type="Proteomes" id="UP000503540"/>
    </source>
</evidence>
<name>A0A6G9YSN6_9NOCA</name>
<dbReference type="AlphaFoldDB" id="A0A6G9YSN6"/>
<dbReference type="KEGG" id="nah:F5544_42025"/>
<sequence>MVSYRYEQDPESGEWVVTGDDGDTTVTIRHESRDEATALAREAFGFTAYRPPPPLPPGWHRFGLTYCPIGLWDIKFDDPRFDGIKAVPPSGCQVEDAGGYFALECERQAPTLLEAVAELCAEIRAEHGLMMSDLGVEKVEEWCSGGLDGWGAKILGQLLLMAIERAPLLGYRIDDLVDFLRTAAGEDCAPAHSAGDR</sequence>
<reference evidence="1 2" key="1">
    <citation type="journal article" date="2019" name="ACS Chem. Biol.">
        <title>Identification and Mobilization of a Cryptic Antibiotic Biosynthesis Gene Locus from a Human-Pathogenic Nocardia Isolate.</title>
        <authorList>
            <person name="Herisse M."/>
            <person name="Ishida K."/>
            <person name="Porter J.L."/>
            <person name="Howden B."/>
            <person name="Hertweck C."/>
            <person name="Stinear T.P."/>
            <person name="Pidot S.J."/>
        </authorList>
    </citation>
    <scope>NUCLEOTIDE SEQUENCE [LARGE SCALE GENOMIC DNA]</scope>
    <source>
        <strain evidence="1 2">AUSMDU00012717</strain>
    </source>
</reference>